<keyword evidence="1" id="KW-1133">Transmembrane helix</keyword>
<feature type="transmembrane region" description="Helical" evidence="1">
    <location>
        <begin position="469"/>
        <end position="491"/>
    </location>
</feature>
<evidence type="ECO:0000313" key="3">
    <source>
        <dbReference type="Proteomes" id="UP001163115"/>
    </source>
</evidence>
<feature type="transmembrane region" description="Helical" evidence="1">
    <location>
        <begin position="424"/>
        <end position="448"/>
    </location>
</feature>
<evidence type="ECO:0008006" key="4">
    <source>
        <dbReference type="Google" id="ProtNLM"/>
    </source>
</evidence>
<proteinExistence type="predicted"/>
<keyword evidence="1" id="KW-0472">Membrane</keyword>
<feature type="transmembrane region" description="Helical" evidence="1">
    <location>
        <begin position="497"/>
        <end position="517"/>
    </location>
</feature>
<feature type="transmembrane region" description="Helical" evidence="1">
    <location>
        <begin position="309"/>
        <end position="334"/>
    </location>
</feature>
<keyword evidence="1" id="KW-0812">Transmembrane</keyword>
<dbReference type="EMBL" id="CP113524">
    <property type="protein sequence ID" value="WAJ25496.1"/>
    <property type="molecule type" value="Genomic_DNA"/>
</dbReference>
<feature type="transmembrane region" description="Helical" evidence="1">
    <location>
        <begin position="115"/>
        <end position="140"/>
    </location>
</feature>
<dbReference type="RefSeq" id="WP_268116344.1">
    <property type="nucleotide sequence ID" value="NZ_CP113524.1"/>
</dbReference>
<feature type="transmembrane region" description="Helical" evidence="1">
    <location>
        <begin position="146"/>
        <end position="173"/>
    </location>
</feature>
<feature type="transmembrane region" description="Helical" evidence="1">
    <location>
        <begin position="398"/>
        <end position="418"/>
    </location>
</feature>
<reference evidence="2" key="1">
    <citation type="submission" date="2022-11" db="EMBL/GenBank/DDBJ databases">
        <title>Lacrimispora xylanolytica sy1, complete genome.</title>
        <authorList>
            <person name="Choi S."/>
        </authorList>
    </citation>
    <scope>NUCLEOTIDE SEQUENCE</scope>
    <source>
        <strain evidence="2">Sy1</strain>
    </source>
</reference>
<gene>
    <name evidence="2" type="ORF">OW255_08275</name>
</gene>
<accession>A0ABY7AFX0</accession>
<evidence type="ECO:0000256" key="1">
    <source>
        <dbReference type="SAM" id="Phobius"/>
    </source>
</evidence>
<name>A0ABY7AFX0_9FIRM</name>
<feature type="transmembrane region" description="Helical" evidence="1">
    <location>
        <begin position="354"/>
        <end position="377"/>
    </location>
</feature>
<feature type="transmembrane region" description="Helical" evidence="1">
    <location>
        <begin position="66"/>
        <end position="94"/>
    </location>
</feature>
<protein>
    <recommendedName>
        <fullName evidence="4">ABC-2 type transport system permease protein</fullName>
    </recommendedName>
</protein>
<organism evidence="2 3">
    <name type="scientific">Lacrimispora xylanolytica</name>
    <dbReference type="NCBI Taxonomy" id="29375"/>
    <lineage>
        <taxon>Bacteria</taxon>
        <taxon>Bacillati</taxon>
        <taxon>Bacillota</taxon>
        <taxon>Clostridia</taxon>
        <taxon>Lachnospirales</taxon>
        <taxon>Lachnospiraceae</taxon>
        <taxon>Lacrimispora</taxon>
    </lineage>
</organism>
<sequence>MTDVFLLSKIQLLGLFGINKLIHTKDTRAGLKAMGMGIVFLMLGAEAVFFSYMISAGYAAIGLVELVPAISLLLFSLITLVYTLIHSSTTLFGFSDFDIIMSLPVSKSSVILSRLLTVYLGNVIFGGVVMIPALVVFMNVTGSPVILWLSALLIWLLAPLLPMIVSMFIGVVITAISVRFRHKNLVITLLSLTVTLGTLALSFSIQSMDMDLLADLGLQLGNAIRHLYPPAALVTAALWKRSVLALTGFALLSITASALFVFLLSKVYTNINNALFTQHTRSAYRVTQLYAKTPNKALYRRELKLLTSYPVYLLNTCFGSVMMVGSILLLKVFGSRQISDMLELPGLSDMLQHMAPFFPAIFVTMSSTTAASLNMEGKHRWILNSLPVSTKAVFDSKIMVNLTVLLPAILFSSAILSMTFPFKFITVLMIFITPTVYALFIAVVGLSVNLRFLKYDWKSPQEAVKQSMSVMVTMLIGLAAIAAPVALGLSLPQWNQYITVAATFILAAITVGLYRSLGRFSTKKFLG</sequence>
<dbReference type="Proteomes" id="UP001163115">
    <property type="component" value="Chromosome"/>
</dbReference>
<feature type="transmembrane region" description="Helical" evidence="1">
    <location>
        <begin position="243"/>
        <end position="264"/>
    </location>
</feature>
<feature type="transmembrane region" description="Helical" evidence="1">
    <location>
        <begin position="34"/>
        <end position="54"/>
    </location>
</feature>
<feature type="transmembrane region" description="Helical" evidence="1">
    <location>
        <begin position="185"/>
        <end position="205"/>
    </location>
</feature>
<evidence type="ECO:0000313" key="2">
    <source>
        <dbReference type="EMBL" id="WAJ25496.1"/>
    </source>
</evidence>
<keyword evidence="3" id="KW-1185">Reference proteome</keyword>